<reference evidence="2 3" key="1">
    <citation type="submission" date="2017-11" db="EMBL/GenBank/DDBJ databases">
        <title>Complete genome of a free-living desiccation-tolerant cyanobacterium and its photosynthetic adaptation to extreme terrestrial habitat.</title>
        <authorList>
            <person name="Shang J."/>
        </authorList>
    </citation>
    <scope>NUCLEOTIDE SEQUENCE [LARGE SCALE GENOMIC DNA]</scope>
    <source>
        <strain evidence="2 3">CCNUN1</strain>
        <plasmid evidence="3">pnfsy08</plasmid>
    </source>
</reference>
<geneLocation type="plasmid" evidence="3">
    <name>pnfsy08</name>
</geneLocation>
<gene>
    <name evidence="2" type="ORF">COO91_10342</name>
</gene>
<name>A0A2K8T8U8_9NOSO</name>
<evidence type="ECO:0000313" key="2">
    <source>
        <dbReference type="EMBL" id="AUB44124.1"/>
    </source>
</evidence>
<protein>
    <submittedName>
        <fullName evidence="2">Uncharacterized protein</fullName>
    </submittedName>
</protein>
<accession>A0A2K8T8U8</accession>
<keyword evidence="3" id="KW-1185">Reference proteome</keyword>
<feature type="region of interest" description="Disordered" evidence="1">
    <location>
        <begin position="1"/>
        <end position="30"/>
    </location>
</feature>
<evidence type="ECO:0000313" key="3">
    <source>
        <dbReference type="Proteomes" id="UP000232003"/>
    </source>
</evidence>
<dbReference type="EMBL" id="CP024793">
    <property type="protein sequence ID" value="AUB44124.1"/>
    <property type="molecule type" value="Genomic_DNA"/>
</dbReference>
<dbReference type="Proteomes" id="UP000232003">
    <property type="component" value="Plasmid pNFSY08"/>
</dbReference>
<evidence type="ECO:0000256" key="1">
    <source>
        <dbReference type="SAM" id="MobiDB-lite"/>
    </source>
</evidence>
<keyword evidence="2" id="KW-0614">Plasmid</keyword>
<dbReference type="AlphaFoldDB" id="A0A2K8T8U8"/>
<dbReference type="KEGG" id="nfl:COO91_10342"/>
<sequence length="75" mass="8672">MEGISPGYRRTVRMHQGVQEDSGFSSATNSIVGEKTDTAVDVEYEPRFLLILQERQRLIKLWVRRHRQVSANITL</sequence>
<proteinExistence type="predicted"/>
<organism evidence="2 3">
    <name type="scientific">Nostoc flagelliforme CCNUN1</name>
    <dbReference type="NCBI Taxonomy" id="2038116"/>
    <lineage>
        <taxon>Bacteria</taxon>
        <taxon>Bacillati</taxon>
        <taxon>Cyanobacteriota</taxon>
        <taxon>Cyanophyceae</taxon>
        <taxon>Nostocales</taxon>
        <taxon>Nostocaceae</taxon>
        <taxon>Nostoc</taxon>
    </lineage>
</organism>